<keyword evidence="1" id="KW-1133">Transmembrane helix</keyword>
<feature type="transmembrane region" description="Helical" evidence="1">
    <location>
        <begin position="136"/>
        <end position="155"/>
    </location>
</feature>
<gene>
    <name evidence="2" type="ORF">U9M73_12730</name>
</gene>
<name>A0ABU5PLM4_9BACL</name>
<proteinExistence type="predicted"/>
<evidence type="ECO:0000256" key="1">
    <source>
        <dbReference type="SAM" id="Phobius"/>
    </source>
</evidence>
<sequence length="408" mass="46504">MELQTLRSRRRAAFWGKVLPYLPYVFQSGLAVLLLLLIIAFSAWYTAFLQNIPPGLPIRWILLLLWGPLTVYAGFRTYAQPADVIFLLPQETQMKAYLAPAFRNGLIYKLVGLYIVVLLAWPLYQRSGEGGVIQPLWLMLVVLLLLKALSAYGAWQELRITTSRARAGYRLLRWCFVLLMTAAWIWQPAWKSTLFTVLVSLNYGLILRFPMKYRVPWDNLITAERTAAARVQMILGWFVDVPSEGQKVIRRRWLSGIGNRIPWQPAEAYRYLLVKTFVRSELLGILLRLTLLGMVLTGWNDKSWLGPAIHLLFVFLSGMQLAALRQTHRDSPAASFYPLPAGARKTATLRLSSRLLFAITVLLWLPMAVIPGGDALLTFGSLAAGLLLAIGMRSSWKRRWREEDEDEE</sequence>
<feature type="transmembrane region" description="Helical" evidence="1">
    <location>
        <begin position="57"/>
        <end position="75"/>
    </location>
</feature>
<organism evidence="2 3">
    <name type="scientific">Paenibacillus phoenicis</name>
    <dbReference type="NCBI Taxonomy" id="554117"/>
    <lineage>
        <taxon>Bacteria</taxon>
        <taxon>Bacillati</taxon>
        <taxon>Bacillota</taxon>
        <taxon>Bacilli</taxon>
        <taxon>Bacillales</taxon>
        <taxon>Paenibacillaceae</taxon>
        <taxon>Paenibacillus</taxon>
    </lineage>
</organism>
<dbReference type="Proteomes" id="UP001292216">
    <property type="component" value="Unassembled WGS sequence"/>
</dbReference>
<keyword evidence="1" id="KW-0472">Membrane</keyword>
<protein>
    <submittedName>
        <fullName evidence="2">ABC transporter permease</fullName>
    </submittedName>
</protein>
<feature type="transmembrane region" description="Helical" evidence="1">
    <location>
        <begin position="305"/>
        <end position="324"/>
    </location>
</feature>
<dbReference type="RefSeq" id="WP_009225079.1">
    <property type="nucleotide sequence ID" value="NZ_CBCSKM010000028.1"/>
</dbReference>
<dbReference type="InterPro" id="IPR010288">
    <property type="entry name" value="EcsB_ABC"/>
</dbReference>
<feature type="transmembrane region" description="Helical" evidence="1">
    <location>
        <begin position="375"/>
        <end position="392"/>
    </location>
</feature>
<keyword evidence="3" id="KW-1185">Reference proteome</keyword>
<feature type="transmembrane region" description="Helical" evidence="1">
    <location>
        <begin position="192"/>
        <end position="211"/>
    </location>
</feature>
<accession>A0ABU5PLM4</accession>
<dbReference type="EMBL" id="JAYERP010000001">
    <property type="protein sequence ID" value="MEA3570851.1"/>
    <property type="molecule type" value="Genomic_DNA"/>
</dbReference>
<comment type="caution">
    <text evidence="2">The sequence shown here is derived from an EMBL/GenBank/DDBJ whole genome shotgun (WGS) entry which is preliminary data.</text>
</comment>
<keyword evidence="1" id="KW-0812">Transmembrane</keyword>
<feature type="transmembrane region" description="Helical" evidence="1">
    <location>
        <begin position="351"/>
        <end position="369"/>
    </location>
</feature>
<dbReference type="Pfam" id="PF05975">
    <property type="entry name" value="EcsB"/>
    <property type="match status" value="1"/>
</dbReference>
<reference evidence="2 3" key="1">
    <citation type="submission" date="2023-12" db="EMBL/GenBank/DDBJ databases">
        <title>Whole genome sequencing of Paenibacillus phoenicis isolated from the Phoenix Mars Lander spacecraft assembly facility.</title>
        <authorList>
            <person name="Garcia A."/>
            <person name="Venkateswaran K."/>
        </authorList>
    </citation>
    <scope>NUCLEOTIDE SEQUENCE [LARGE SCALE GENOMIC DNA]</scope>
    <source>
        <strain evidence="2 3">3PO2SA</strain>
    </source>
</reference>
<feature type="transmembrane region" description="Helical" evidence="1">
    <location>
        <begin position="167"/>
        <end position="186"/>
    </location>
</feature>
<feature type="transmembrane region" description="Helical" evidence="1">
    <location>
        <begin position="21"/>
        <end position="45"/>
    </location>
</feature>
<dbReference type="PIRSF" id="PIRSF037259">
    <property type="entry name" value="EcsB_ABC"/>
    <property type="match status" value="1"/>
</dbReference>
<evidence type="ECO:0000313" key="2">
    <source>
        <dbReference type="EMBL" id="MEA3570851.1"/>
    </source>
</evidence>
<evidence type="ECO:0000313" key="3">
    <source>
        <dbReference type="Proteomes" id="UP001292216"/>
    </source>
</evidence>
<feature type="transmembrane region" description="Helical" evidence="1">
    <location>
        <begin position="106"/>
        <end position="124"/>
    </location>
</feature>
<feature type="transmembrane region" description="Helical" evidence="1">
    <location>
        <begin position="282"/>
        <end position="299"/>
    </location>
</feature>